<dbReference type="HOGENOM" id="CLU_198864_0_0_11"/>
<proteinExistence type="predicted"/>
<reference evidence="2 3" key="1">
    <citation type="submission" date="2013-09" db="EMBL/GenBank/DDBJ databases">
        <title>Complete genome sequence of Corynebacterium doosanense CAU 212(T) (=DSM 45436(T)), isolated from activated sludge.</title>
        <authorList>
            <person name="Schaffert L."/>
            <person name="Albersmeier A."/>
            <person name="Kalinowski J."/>
            <person name="Ruckert C."/>
        </authorList>
    </citation>
    <scope>NUCLEOTIDE SEQUENCE [LARGE SCALE GENOMIC DNA]</scope>
    <source>
        <strain evidence="2 3">CAU 212</strain>
    </source>
</reference>
<dbReference type="STRING" id="558173.CDOO_09185"/>
<organism evidence="2 3">
    <name type="scientific">Corynebacterium doosanense CAU 212 = DSM 45436</name>
    <dbReference type="NCBI Taxonomy" id="558173"/>
    <lineage>
        <taxon>Bacteria</taxon>
        <taxon>Bacillati</taxon>
        <taxon>Actinomycetota</taxon>
        <taxon>Actinomycetes</taxon>
        <taxon>Mycobacteriales</taxon>
        <taxon>Corynebacteriaceae</taxon>
        <taxon>Corynebacterium</taxon>
    </lineage>
</organism>
<keyword evidence="3" id="KW-1185">Reference proteome</keyword>
<gene>
    <name evidence="2" type="ORF">CDOO_09185</name>
</gene>
<protein>
    <submittedName>
        <fullName evidence="2">Uncharacterized protein</fullName>
    </submittedName>
</protein>
<dbReference type="Proteomes" id="UP000029914">
    <property type="component" value="Chromosome"/>
</dbReference>
<keyword evidence="1" id="KW-0812">Transmembrane</keyword>
<feature type="transmembrane region" description="Helical" evidence="1">
    <location>
        <begin position="21"/>
        <end position="39"/>
    </location>
</feature>
<feature type="transmembrane region" description="Helical" evidence="1">
    <location>
        <begin position="45"/>
        <end position="66"/>
    </location>
</feature>
<evidence type="ECO:0000313" key="3">
    <source>
        <dbReference type="Proteomes" id="UP000029914"/>
    </source>
</evidence>
<keyword evidence="1" id="KW-0472">Membrane</keyword>
<evidence type="ECO:0000313" key="2">
    <source>
        <dbReference type="EMBL" id="AIT61417.1"/>
    </source>
</evidence>
<dbReference type="EMBL" id="CP006764">
    <property type="protein sequence ID" value="AIT61417.1"/>
    <property type="molecule type" value="Genomic_DNA"/>
</dbReference>
<evidence type="ECO:0000256" key="1">
    <source>
        <dbReference type="SAM" id="Phobius"/>
    </source>
</evidence>
<accession>A0A097IH44</accession>
<dbReference type="AlphaFoldDB" id="A0A097IH44"/>
<dbReference type="KEGG" id="cdo:CDOO_09185"/>
<sequence>MSILASVAQNDSPSALTYLPVWLLFLLAGLLVGGAWSAYQGSSKVATILMAVLAALATAAALVILLGEIG</sequence>
<keyword evidence="1" id="KW-1133">Transmembrane helix</keyword>
<name>A0A097IH44_9CORY</name>
<dbReference type="RefSeq" id="WP_018020918.1">
    <property type="nucleotide sequence ID" value="NZ_AQUX01000001.1"/>
</dbReference>